<dbReference type="EMBL" id="FBVY01000044">
    <property type="protein sequence ID" value="CUX02408.1"/>
    <property type="molecule type" value="Genomic_DNA"/>
</dbReference>
<organism evidence="1 2">
    <name type="scientific">Agrobacterium genomosp. 2 str. CFBP 5494</name>
    <dbReference type="NCBI Taxonomy" id="1183436"/>
    <lineage>
        <taxon>Bacteria</taxon>
        <taxon>Pseudomonadati</taxon>
        <taxon>Pseudomonadota</taxon>
        <taxon>Alphaproteobacteria</taxon>
        <taxon>Hyphomicrobiales</taxon>
        <taxon>Rhizobiaceae</taxon>
        <taxon>Rhizobium/Agrobacterium group</taxon>
        <taxon>Agrobacterium</taxon>
        <taxon>Agrobacterium tumefaciens complex</taxon>
    </lineage>
</organism>
<sequence>MHNAQRLKGACCVSYLLCSREHLVQAGDDVRAAIGFGEETALCGKIVIRGAMVSGGDEDFDVGSVATHHLREIQPVFRAWHVNIGEHRLDVGDRAKDRYGFNDIAGFEDLETGLFQGIDDVPADESVVFDDKHGIT</sequence>
<evidence type="ECO:0000313" key="2">
    <source>
        <dbReference type="Proteomes" id="UP000191933"/>
    </source>
</evidence>
<keyword evidence="2" id="KW-1185">Reference proteome</keyword>
<proteinExistence type="predicted"/>
<dbReference type="Proteomes" id="UP000191933">
    <property type="component" value="Unassembled WGS sequence"/>
</dbReference>
<dbReference type="AlphaFoldDB" id="A0A9W5B7I9"/>
<evidence type="ECO:0000313" key="1">
    <source>
        <dbReference type="EMBL" id="CUX02408.1"/>
    </source>
</evidence>
<reference evidence="1 2" key="1">
    <citation type="submission" date="2016-01" db="EMBL/GenBank/DDBJ databases">
        <authorList>
            <person name="Regsiter A."/>
            <person name="william w."/>
        </authorList>
    </citation>
    <scope>NUCLEOTIDE SEQUENCE [LARGE SCALE GENOMIC DNA]</scope>
    <source>
        <strain evidence="1 2">CFBP 5494</strain>
    </source>
</reference>
<name>A0A9W5B7I9_9HYPH</name>
<accession>A0A9W5B7I9</accession>
<protein>
    <submittedName>
        <fullName evidence="1">Uncharacterized protein</fullName>
    </submittedName>
</protein>
<gene>
    <name evidence="1" type="ORF">AGR2A_pa60016</name>
</gene>
<comment type="caution">
    <text evidence="1">The sequence shown here is derived from an EMBL/GenBank/DDBJ whole genome shotgun (WGS) entry which is preliminary data.</text>
</comment>